<keyword evidence="6" id="KW-1185">Reference proteome</keyword>
<name>A0A9Q1JEX5_9CARY</name>
<evidence type="ECO:0000313" key="6">
    <source>
        <dbReference type="Proteomes" id="UP001153076"/>
    </source>
</evidence>
<dbReference type="InterPro" id="IPR057476">
    <property type="entry name" value="Cux_N"/>
</dbReference>
<keyword evidence="1 2" id="KW-0175">Coiled coil</keyword>
<accession>A0A9Q1JEX5</accession>
<protein>
    <recommendedName>
        <fullName evidence="4">Cux N-terminal domain-containing protein</fullName>
    </recommendedName>
</protein>
<dbReference type="Proteomes" id="UP001153076">
    <property type="component" value="Unassembled WGS sequence"/>
</dbReference>
<dbReference type="EMBL" id="JAKOGI010003000">
    <property type="protein sequence ID" value="KAJ8420977.1"/>
    <property type="molecule type" value="Genomic_DNA"/>
</dbReference>
<gene>
    <name evidence="5" type="ORF">Cgig2_013339</name>
</gene>
<dbReference type="PANTHER" id="PTHR14043:SF2">
    <property type="entry name" value="HOMEOBOX PROTEIN CUT"/>
    <property type="match status" value="1"/>
</dbReference>
<evidence type="ECO:0000256" key="2">
    <source>
        <dbReference type="SAM" id="Coils"/>
    </source>
</evidence>
<proteinExistence type="predicted"/>
<evidence type="ECO:0000256" key="3">
    <source>
        <dbReference type="SAM" id="MobiDB-lite"/>
    </source>
</evidence>
<dbReference type="PANTHER" id="PTHR14043">
    <property type="entry name" value="CCAAT DISPLACEMENT PROTEIN-RELATED"/>
    <property type="match status" value="1"/>
</dbReference>
<dbReference type="Pfam" id="PF25398">
    <property type="entry name" value="CUX1_N"/>
    <property type="match status" value="1"/>
</dbReference>
<dbReference type="AlphaFoldDB" id="A0A9Q1JEX5"/>
<feature type="domain" description="Cux N-terminal" evidence="4">
    <location>
        <begin position="67"/>
        <end position="111"/>
    </location>
</feature>
<evidence type="ECO:0000313" key="5">
    <source>
        <dbReference type="EMBL" id="KAJ8420977.1"/>
    </source>
</evidence>
<reference evidence="5" key="1">
    <citation type="submission" date="2022-04" db="EMBL/GenBank/DDBJ databases">
        <title>Carnegiea gigantea Genome sequencing and assembly v2.</title>
        <authorList>
            <person name="Copetti D."/>
            <person name="Sanderson M.J."/>
            <person name="Burquez A."/>
            <person name="Wojciechowski M.F."/>
        </authorList>
    </citation>
    <scope>NUCLEOTIDE SEQUENCE</scope>
    <source>
        <strain evidence="5">SGP5-SGP5p</strain>
        <tissue evidence="5">Aerial part</tissue>
    </source>
</reference>
<evidence type="ECO:0000256" key="1">
    <source>
        <dbReference type="ARBA" id="ARBA00023054"/>
    </source>
</evidence>
<evidence type="ECO:0000259" key="4">
    <source>
        <dbReference type="Pfam" id="PF25398"/>
    </source>
</evidence>
<feature type="coiled-coil region" evidence="2">
    <location>
        <begin position="109"/>
        <end position="136"/>
    </location>
</feature>
<feature type="compositionally biased region" description="Basic residues" evidence="3">
    <location>
        <begin position="9"/>
        <end position="21"/>
    </location>
</feature>
<dbReference type="OrthoDB" id="10257567at2759"/>
<sequence length="171" mass="20004">MFRSLNFSVKHHHKSTKKKKNGPNPQTEQGLRTAEKTRRTARRTGANLRRAPETSRRLHLRKRWACLIPYSRKKLTILQKRTKFEENAFPNIYQKLYEAPDPYPALTSIAELDTKISELESENRKMKVELEERMEVEVGIISSSCQYFVANGYKWFADPQTKHPLALLGEM</sequence>
<comment type="caution">
    <text evidence="5">The sequence shown here is derived from an EMBL/GenBank/DDBJ whole genome shotgun (WGS) entry which is preliminary data.</text>
</comment>
<feature type="region of interest" description="Disordered" evidence="3">
    <location>
        <begin position="1"/>
        <end position="55"/>
    </location>
</feature>
<organism evidence="5 6">
    <name type="scientific">Carnegiea gigantea</name>
    <dbReference type="NCBI Taxonomy" id="171969"/>
    <lineage>
        <taxon>Eukaryota</taxon>
        <taxon>Viridiplantae</taxon>
        <taxon>Streptophyta</taxon>
        <taxon>Embryophyta</taxon>
        <taxon>Tracheophyta</taxon>
        <taxon>Spermatophyta</taxon>
        <taxon>Magnoliopsida</taxon>
        <taxon>eudicotyledons</taxon>
        <taxon>Gunneridae</taxon>
        <taxon>Pentapetalae</taxon>
        <taxon>Caryophyllales</taxon>
        <taxon>Cactineae</taxon>
        <taxon>Cactaceae</taxon>
        <taxon>Cactoideae</taxon>
        <taxon>Echinocereeae</taxon>
        <taxon>Carnegiea</taxon>
    </lineage>
</organism>